<evidence type="ECO:0000313" key="2">
    <source>
        <dbReference type="EMBL" id="KAK7059991.1"/>
    </source>
</evidence>
<dbReference type="PRINTS" id="PR01217">
    <property type="entry name" value="PRICHEXTENSN"/>
</dbReference>
<dbReference type="Proteomes" id="UP001362999">
    <property type="component" value="Unassembled WGS sequence"/>
</dbReference>
<name>A0AAW0E717_9AGAR</name>
<organism evidence="2 3">
    <name type="scientific">Favolaschia claudopus</name>
    <dbReference type="NCBI Taxonomy" id="2862362"/>
    <lineage>
        <taxon>Eukaryota</taxon>
        <taxon>Fungi</taxon>
        <taxon>Dikarya</taxon>
        <taxon>Basidiomycota</taxon>
        <taxon>Agaricomycotina</taxon>
        <taxon>Agaricomycetes</taxon>
        <taxon>Agaricomycetidae</taxon>
        <taxon>Agaricales</taxon>
        <taxon>Marasmiineae</taxon>
        <taxon>Mycenaceae</taxon>
        <taxon>Favolaschia</taxon>
    </lineage>
</organism>
<evidence type="ECO:0000313" key="3">
    <source>
        <dbReference type="Proteomes" id="UP001362999"/>
    </source>
</evidence>
<comment type="caution">
    <text evidence="2">The sequence shown here is derived from an EMBL/GenBank/DDBJ whole genome shotgun (WGS) entry which is preliminary data.</text>
</comment>
<protein>
    <submittedName>
        <fullName evidence="2">Uncharacterized protein</fullName>
    </submittedName>
</protein>
<feature type="compositionally biased region" description="Basic and acidic residues" evidence="1">
    <location>
        <begin position="270"/>
        <end position="285"/>
    </location>
</feature>
<evidence type="ECO:0000256" key="1">
    <source>
        <dbReference type="SAM" id="MobiDB-lite"/>
    </source>
</evidence>
<feature type="region of interest" description="Disordered" evidence="1">
    <location>
        <begin position="219"/>
        <end position="384"/>
    </location>
</feature>
<keyword evidence="3" id="KW-1185">Reference proteome</keyword>
<feature type="compositionally biased region" description="Pro residues" evidence="1">
    <location>
        <begin position="242"/>
        <end position="267"/>
    </location>
</feature>
<gene>
    <name evidence="2" type="ORF">R3P38DRAFT_3168444</name>
</gene>
<accession>A0AAW0E717</accession>
<feature type="compositionally biased region" description="Polar residues" evidence="1">
    <location>
        <begin position="223"/>
        <end position="238"/>
    </location>
</feature>
<proteinExistence type="predicted"/>
<reference evidence="2 3" key="1">
    <citation type="journal article" date="2024" name="J Genomics">
        <title>Draft genome sequencing and assembly of Favolaschia claudopus CIRM-BRFM 2984 isolated from oak limbs.</title>
        <authorList>
            <person name="Navarro D."/>
            <person name="Drula E."/>
            <person name="Chaduli D."/>
            <person name="Cazenave R."/>
            <person name="Ahrendt S."/>
            <person name="Wang J."/>
            <person name="Lipzen A."/>
            <person name="Daum C."/>
            <person name="Barry K."/>
            <person name="Grigoriev I.V."/>
            <person name="Favel A."/>
            <person name="Rosso M.N."/>
            <person name="Martin F."/>
        </authorList>
    </citation>
    <scope>NUCLEOTIDE SEQUENCE [LARGE SCALE GENOMIC DNA]</scope>
    <source>
        <strain evidence="2 3">CIRM-BRFM 2984</strain>
    </source>
</reference>
<sequence>MSEYLPPQEIERLLHEIIGFSDQNHFSNAELDAFRRLNHETDLLVDLAKDFKDVAGKILSGERPLLPQTIDNALDWKLTFCRQTLEDAALRLPSTVGDAPQFEDEIGVPNLRLMRAEYPKNYRAGEGKHHARMVIFRHPNLEPFHRKWRIPTSESLEFEQYPPFYSDWQHFETYVPNSGGYRSASGVLDLDGHGRIFILRLAVLTRSECPGIAEWEARADQSADIQATRKGNPSQPEDASSPLPPSSPPPPSSPSPPPSSPASPPPAVSRNDDDAIKRGSSREAAESQPAKKQPSAPAPSPPTAVSGNDDTSTAVKRRSSHEAAESRPAKKQRTLAPAPEQPPPRESSVEIVGDIHPTPPRPARRNRNNAQRGTEARPILVSDD</sequence>
<feature type="compositionally biased region" description="Polar residues" evidence="1">
    <location>
        <begin position="303"/>
        <end position="314"/>
    </location>
</feature>
<dbReference type="AlphaFoldDB" id="A0AAW0E717"/>
<dbReference type="EMBL" id="JAWWNJ010000003">
    <property type="protein sequence ID" value="KAK7059991.1"/>
    <property type="molecule type" value="Genomic_DNA"/>
</dbReference>